<dbReference type="Gene3D" id="1.10.1670.40">
    <property type="match status" value="2"/>
</dbReference>
<comment type="similarity">
    <text evidence="1">Belongs to the alkylbase DNA glycosidase AlkA family.</text>
</comment>
<reference evidence="6" key="1">
    <citation type="submission" date="2020-11" db="EMBL/GenBank/DDBJ databases">
        <authorList>
            <consortium name="DOE Joint Genome Institute"/>
            <person name="Ahrendt S."/>
            <person name="Riley R."/>
            <person name="Andreopoulos W."/>
            <person name="Labutti K."/>
            <person name="Pangilinan J."/>
            <person name="Ruiz-Duenas F.J."/>
            <person name="Barrasa J.M."/>
            <person name="Sanchez-Garcia M."/>
            <person name="Camarero S."/>
            <person name="Miyauchi S."/>
            <person name="Serrano A."/>
            <person name="Linde D."/>
            <person name="Babiker R."/>
            <person name="Drula E."/>
            <person name="Ayuso-Fernandez I."/>
            <person name="Pacheco R."/>
            <person name="Padilla G."/>
            <person name="Ferreira P."/>
            <person name="Barriuso J."/>
            <person name="Kellner H."/>
            <person name="Castanera R."/>
            <person name="Alfaro M."/>
            <person name="Ramirez L."/>
            <person name="Pisabarro A.G."/>
            <person name="Kuo A."/>
            <person name="Tritt A."/>
            <person name="Lipzen A."/>
            <person name="He G."/>
            <person name="Yan M."/>
            <person name="Ng V."/>
            <person name="Cullen D."/>
            <person name="Martin F."/>
            <person name="Rosso M.-N."/>
            <person name="Henrissat B."/>
            <person name="Hibbett D."/>
            <person name="Martinez A.T."/>
            <person name="Grigoriev I.V."/>
        </authorList>
    </citation>
    <scope>NUCLEOTIDE SEQUENCE</scope>
    <source>
        <strain evidence="6">CBS 506.95</strain>
    </source>
</reference>
<sequence>MPATRSSARLSAQASSTSTLATEEAPVQATPAKKATQKRKAESDSPLKDESAKKAVKKKKKAVEVSNEPPRELTDEDEKTKLLPPVLSFDFEEAKEHLIETDHRFAELFTKMKCNPYEVLEQVHPFRALSVSIIGQQIAWQAARSVTHKFIRLYDPSLPEKPTEEERAAITFFPGAKQVAQTDHQSLRSAGLSDRKAEYIKDLATRFADGRLSTEKLLKADDDELVEMLTEVRGIGRWTVDMFSIFSLRRPDILPVGDLGVQRGMLVWFLSRYSSAHNFILSPEKIGNKKKETEEDDSTSTSDQLAEPEGVSCVPPATTERTEDIPGLPPAFTPSIKKTLANPSVDPGKPIPPLPTGVTVSLLQSRLSGKKTAKKTFLTPEEMTALTDPWKPYRSLGSYYMWSLASSK</sequence>
<keyword evidence="3" id="KW-0234">DNA repair</keyword>
<protein>
    <submittedName>
        <fullName evidence="6">DNA glycosylase</fullName>
    </submittedName>
</protein>
<feature type="compositionally biased region" description="Basic and acidic residues" evidence="4">
    <location>
        <begin position="69"/>
        <end position="79"/>
    </location>
</feature>
<feature type="compositionally biased region" description="Low complexity" evidence="4">
    <location>
        <begin position="1"/>
        <end position="25"/>
    </location>
</feature>
<evidence type="ECO:0000256" key="2">
    <source>
        <dbReference type="ARBA" id="ARBA00022763"/>
    </source>
</evidence>
<gene>
    <name evidence="6" type="ORF">CPB83DRAFT_77614</name>
</gene>
<comment type="caution">
    <text evidence="6">The sequence shown here is derived from an EMBL/GenBank/DDBJ whole genome shotgun (WGS) entry which is preliminary data.</text>
</comment>
<dbReference type="EMBL" id="MU157834">
    <property type="protein sequence ID" value="KAF9531614.1"/>
    <property type="molecule type" value="Genomic_DNA"/>
</dbReference>
<dbReference type="SUPFAM" id="SSF48150">
    <property type="entry name" value="DNA-glycosylase"/>
    <property type="match status" value="1"/>
</dbReference>
<dbReference type="SMART" id="SM00478">
    <property type="entry name" value="ENDO3c"/>
    <property type="match status" value="1"/>
</dbReference>
<name>A0A9P6EMF9_9AGAR</name>
<dbReference type="GO" id="GO:0008725">
    <property type="term" value="F:DNA-3-methyladenine glycosylase activity"/>
    <property type="evidence" value="ECO:0007669"/>
    <property type="project" value="TreeGrafter"/>
</dbReference>
<evidence type="ECO:0000256" key="1">
    <source>
        <dbReference type="ARBA" id="ARBA00010817"/>
    </source>
</evidence>
<feature type="compositionally biased region" description="Basic and acidic residues" evidence="4">
    <location>
        <begin position="39"/>
        <end position="53"/>
    </location>
</feature>
<dbReference type="GO" id="GO:0006307">
    <property type="term" value="P:DNA alkylation repair"/>
    <property type="evidence" value="ECO:0007669"/>
    <property type="project" value="TreeGrafter"/>
</dbReference>
<dbReference type="OrthoDB" id="415889at2759"/>
<dbReference type="PANTHER" id="PTHR43003">
    <property type="entry name" value="DNA-3-METHYLADENINE GLYCOSYLASE"/>
    <property type="match status" value="1"/>
</dbReference>
<keyword evidence="2" id="KW-0227">DNA damage</keyword>
<dbReference type="GO" id="GO:0032993">
    <property type="term" value="C:protein-DNA complex"/>
    <property type="evidence" value="ECO:0007669"/>
    <property type="project" value="TreeGrafter"/>
</dbReference>
<feature type="region of interest" description="Disordered" evidence="4">
    <location>
        <begin position="1"/>
        <end position="79"/>
    </location>
</feature>
<feature type="region of interest" description="Disordered" evidence="4">
    <location>
        <begin position="287"/>
        <end position="333"/>
    </location>
</feature>
<organism evidence="6 7">
    <name type="scientific">Crepidotus variabilis</name>
    <dbReference type="NCBI Taxonomy" id="179855"/>
    <lineage>
        <taxon>Eukaryota</taxon>
        <taxon>Fungi</taxon>
        <taxon>Dikarya</taxon>
        <taxon>Basidiomycota</taxon>
        <taxon>Agaricomycotina</taxon>
        <taxon>Agaricomycetes</taxon>
        <taxon>Agaricomycetidae</taxon>
        <taxon>Agaricales</taxon>
        <taxon>Agaricineae</taxon>
        <taxon>Crepidotaceae</taxon>
        <taxon>Crepidotus</taxon>
    </lineage>
</organism>
<evidence type="ECO:0000256" key="4">
    <source>
        <dbReference type="SAM" id="MobiDB-lite"/>
    </source>
</evidence>
<dbReference type="GO" id="GO:0006285">
    <property type="term" value="P:base-excision repair, AP site formation"/>
    <property type="evidence" value="ECO:0007669"/>
    <property type="project" value="UniProtKB-ARBA"/>
</dbReference>
<keyword evidence="7" id="KW-1185">Reference proteome</keyword>
<evidence type="ECO:0000259" key="5">
    <source>
        <dbReference type="SMART" id="SM00478"/>
    </source>
</evidence>
<dbReference type="GO" id="GO:0005634">
    <property type="term" value="C:nucleus"/>
    <property type="evidence" value="ECO:0007669"/>
    <property type="project" value="TreeGrafter"/>
</dbReference>
<dbReference type="FunFam" id="1.10.340.30:FF:000004">
    <property type="entry name" value="DNA-3-methyladenine glycosylase II"/>
    <property type="match status" value="1"/>
</dbReference>
<feature type="domain" description="HhH-GPD" evidence="5">
    <location>
        <begin position="134"/>
        <end position="311"/>
    </location>
</feature>
<proteinExistence type="inferred from homology"/>
<evidence type="ECO:0000313" key="7">
    <source>
        <dbReference type="Proteomes" id="UP000807306"/>
    </source>
</evidence>
<evidence type="ECO:0000313" key="6">
    <source>
        <dbReference type="EMBL" id="KAF9531614.1"/>
    </source>
</evidence>
<dbReference type="CDD" id="cd00056">
    <property type="entry name" value="ENDO3c"/>
    <property type="match status" value="1"/>
</dbReference>
<dbReference type="InterPro" id="IPR003265">
    <property type="entry name" value="HhH-GPD_domain"/>
</dbReference>
<dbReference type="Proteomes" id="UP000807306">
    <property type="component" value="Unassembled WGS sequence"/>
</dbReference>
<dbReference type="Gene3D" id="1.10.340.30">
    <property type="entry name" value="Hypothetical protein, domain 2"/>
    <property type="match status" value="1"/>
</dbReference>
<dbReference type="Pfam" id="PF00730">
    <property type="entry name" value="HhH-GPD"/>
    <property type="match status" value="1"/>
</dbReference>
<evidence type="ECO:0000256" key="3">
    <source>
        <dbReference type="ARBA" id="ARBA00023204"/>
    </source>
</evidence>
<dbReference type="InterPro" id="IPR011257">
    <property type="entry name" value="DNA_glycosylase"/>
</dbReference>
<dbReference type="GO" id="GO:0032131">
    <property type="term" value="F:alkylated DNA binding"/>
    <property type="evidence" value="ECO:0007669"/>
    <property type="project" value="TreeGrafter"/>
</dbReference>
<dbReference type="InterPro" id="IPR051912">
    <property type="entry name" value="Alkylbase_DNA_Glycosylase/TA"/>
</dbReference>
<dbReference type="AlphaFoldDB" id="A0A9P6EMF9"/>
<dbReference type="GO" id="GO:0043916">
    <property type="term" value="F:DNA-7-methylguanine glycosylase activity"/>
    <property type="evidence" value="ECO:0007669"/>
    <property type="project" value="TreeGrafter"/>
</dbReference>
<accession>A0A9P6EMF9</accession>
<dbReference type="PANTHER" id="PTHR43003:SF5">
    <property type="entry name" value="DNA-3-METHYLADENINE GLYCOSYLASE"/>
    <property type="match status" value="1"/>
</dbReference>